<proteinExistence type="predicted"/>
<keyword evidence="2" id="KW-0762">Sugar transport</keyword>
<dbReference type="PANTHER" id="PTHR47738:SF2">
    <property type="entry name" value="PTS SYSTEM FRUCTOSE-LIKE EIIA COMPONENT"/>
    <property type="match status" value="1"/>
</dbReference>
<dbReference type="PANTHER" id="PTHR47738">
    <property type="entry name" value="PTS SYSTEM FRUCTOSE-LIKE EIIA COMPONENT-RELATED"/>
    <property type="match status" value="1"/>
</dbReference>
<feature type="domain" description="PTS EIIA type-2" evidence="1">
    <location>
        <begin position="5"/>
        <end position="165"/>
    </location>
</feature>
<dbReference type="InterPro" id="IPR051541">
    <property type="entry name" value="PTS_SugarTrans_NitroReg"/>
</dbReference>
<accession>A0A7V8VB66</accession>
<keyword evidence="3" id="KW-1185">Reference proteome</keyword>
<dbReference type="EMBL" id="JACEFB010000001">
    <property type="protein sequence ID" value="MBA2224820.1"/>
    <property type="molecule type" value="Genomic_DNA"/>
</dbReference>
<evidence type="ECO:0000313" key="3">
    <source>
        <dbReference type="Proteomes" id="UP000542342"/>
    </source>
</evidence>
<organism evidence="2 3">
    <name type="scientific">Thermogemmata fonticola</name>
    <dbReference type="NCBI Taxonomy" id="2755323"/>
    <lineage>
        <taxon>Bacteria</taxon>
        <taxon>Pseudomonadati</taxon>
        <taxon>Planctomycetota</taxon>
        <taxon>Planctomycetia</taxon>
        <taxon>Gemmatales</taxon>
        <taxon>Gemmataceae</taxon>
        <taxon>Thermogemmata</taxon>
    </lineage>
</organism>
<dbReference type="SUPFAM" id="SSF55804">
    <property type="entry name" value="Phoshotransferase/anion transport protein"/>
    <property type="match status" value="1"/>
</dbReference>
<sequence>MRLTSFLVREAIVPELSVRANGVDPSNPQQVLDVKTRVIREMVEALHAAGHFRKDELEDIVKAVIRREQLGTTGIGQGIAIPHSRHPSVHELVGTLGLSPGGLPFESLDNEPVYVVFLLVSPQERPGDHLRALEAIVRTMRDPEFVKRLRGCKTREEIWNLLESTAPGW</sequence>
<gene>
    <name evidence="2" type="ORF">H0921_01440</name>
</gene>
<keyword evidence="2" id="KW-0813">Transport</keyword>
<comment type="caution">
    <text evidence="2">The sequence shown here is derived from an EMBL/GenBank/DDBJ whole genome shotgun (WGS) entry which is preliminary data.</text>
</comment>
<evidence type="ECO:0000313" key="2">
    <source>
        <dbReference type="EMBL" id="MBA2224820.1"/>
    </source>
</evidence>
<protein>
    <submittedName>
        <fullName evidence="2">PTS sugar transporter subunit IIA</fullName>
    </submittedName>
</protein>
<dbReference type="CDD" id="cd00211">
    <property type="entry name" value="PTS_IIA_fru"/>
    <property type="match status" value="1"/>
</dbReference>
<evidence type="ECO:0000259" key="1">
    <source>
        <dbReference type="PROSITE" id="PS51094"/>
    </source>
</evidence>
<reference evidence="2 3" key="1">
    <citation type="submission" date="2020-07" db="EMBL/GenBank/DDBJ databases">
        <title>Thermogemmata thermophila gen. nov., sp. nov., a novel moderate thermophilic planctomycete from a Kamchatka hot spring.</title>
        <authorList>
            <person name="Elcheninov A.G."/>
            <person name="Podosokorskaya O.A."/>
            <person name="Kovaleva O.L."/>
            <person name="Novikov A."/>
            <person name="Bonch-Osmolovskaya E.A."/>
            <person name="Toshchakov S.V."/>
            <person name="Kublanov I.V."/>
        </authorList>
    </citation>
    <scope>NUCLEOTIDE SEQUENCE [LARGE SCALE GENOMIC DNA]</scope>
    <source>
        <strain evidence="2 3">2918</strain>
    </source>
</reference>
<dbReference type="Gene3D" id="3.40.930.10">
    <property type="entry name" value="Mannitol-specific EII, Chain A"/>
    <property type="match status" value="1"/>
</dbReference>
<dbReference type="RefSeq" id="WP_194536237.1">
    <property type="nucleotide sequence ID" value="NZ_JACEFB010000001.1"/>
</dbReference>
<dbReference type="InterPro" id="IPR016152">
    <property type="entry name" value="PTrfase/Anion_transptr"/>
</dbReference>
<dbReference type="PROSITE" id="PS51094">
    <property type="entry name" value="PTS_EIIA_TYPE_2"/>
    <property type="match status" value="1"/>
</dbReference>
<dbReference type="AlphaFoldDB" id="A0A7V8VB66"/>
<name>A0A7V8VB66_9BACT</name>
<dbReference type="Proteomes" id="UP000542342">
    <property type="component" value="Unassembled WGS sequence"/>
</dbReference>
<dbReference type="Pfam" id="PF00359">
    <property type="entry name" value="PTS_EIIA_2"/>
    <property type="match status" value="1"/>
</dbReference>
<dbReference type="InterPro" id="IPR002178">
    <property type="entry name" value="PTS_EIIA_type-2_dom"/>
</dbReference>